<dbReference type="STRING" id="4846.A0A367IQ82"/>
<name>A0A367IQ82_RHIST</name>
<evidence type="ECO:0000256" key="6">
    <source>
        <dbReference type="PIRSR" id="PIRSR000189-1"/>
    </source>
</evidence>
<dbReference type="InterPro" id="IPR006076">
    <property type="entry name" value="FAD-dep_OxRdtase"/>
</dbReference>
<dbReference type="EMBL" id="PJQM01006353">
    <property type="protein sequence ID" value="RCH79813.1"/>
    <property type="molecule type" value="Genomic_DNA"/>
</dbReference>
<keyword evidence="3" id="KW-0285">Flavoprotein</keyword>
<feature type="binding site" evidence="6">
    <location>
        <position position="187"/>
    </location>
    <ligand>
        <name>FAD</name>
        <dbReference type="ChEBI" id="CHEBI:57692"/>
    </ligand>
</feature>
<protein>
    <recommendedName>
        <fullName evidence="8">FAD dependent oxidoreductase domain-containing protein</fullName>
    </recommendedName>
</protein>
<dbReference type="GO" id="GO:0005737">
    <property type="term" value="C:cytoplasm"/>
    <property type="evidence" value="ECO:0007669"/>
    <property type="project" value="TreeGrafter"/>
</dbReference>
<evidence type="ECO:0000256" key="2">
    <source>
        <dbReference type="ARBA" id="ARBA00006730"/>
    </source>
</evidence>
<dbReference type="OrthoDB" id="2015447at2759"/>
<keyword evidence="5" id="KW-0560">Oxidoreductase</keyword>
<proteinExistence type="inferred from homology"/>
<evidence type="ECO:0000313" key="10">
    <source>
        <dbReference type="Proteomes" id="UP000253551"/>
    </source>
</evidence>
<dbReference type="SUPFAM" id="SSF54373">
    <property type="entry name" value="FAD-linked reductases, C-terminal domain"/>
    <property type="match status" value="1"/>
</dbReference>
<evidence type="ECO:0000256" key="1">
    <source>
        <dbReference type="ARBA" id="ARBA00001974"/>
    </source>
</evidence>
<evidence type="ECO:0000256" key="3">
    <source>
        <dbReference type="ARBA" id="ARBA00022630"/>
    </source>
</evidence>
<feature type="binding site" evidence="6">
    <location>
        <begin position="46"/>
        <end position="47"/>
    </location>
    <ligand>
        <name>FAD</name>
        <dbReference type="ChEBI" id="CHEBI:57692"/>
    </ligand>
</feature>
<sequence length="350" mass="39122">MSQTKITVIGAGVIGLTTALSLKQDGYENVKVVARHLPGDINIQYTSPYAGAHWRTMAPNDNPMLQGLDETSYKKFLKIADMNKSIDTGIMIVPSFDYFEKLVPLYTNPWYKDVVKDFRFLSEKDGLPKGAKMGHFYTTVLVNSPVYLKWLELKFKELGGTIERKVIRNLKEFASENEDIDVLINCTGLGARYLGGVQDKAMYPTRGQTVVIKANHIKRTMTFIGDHGITYIIPRSDGTVILGGTHDNDSNPFPDESSTCDILKLTKELCPELSEKGELEIVSFNVGLRPTRKGGPRFENEMIRAKNGRKVLITHAYGHDGFGVQSSWGSAEYTINLMKKGINKMNESKL</sequence>
<dbReference type="Gene3D" id="3.30.9.10">
    <property type="entry name" value="D-Amino Acid Oxidase, subunit A, domain 2"/>
    <property type="match status" value="1"/>
</dbReference>
<comment type="cofactor">
    <cofactor evidence="1 6">
        <name>FAD</name>
        <dbReference type="ChEBI" id="CHEBI:57692"/>
    </cofactor>
</comment>
<accession>A0A367IQ82</accession>
<dbReference type="Pfam" id="PF01266">
    <property type="entry name" value="DAO"/>
    <property type="match status" value="1"/>
</dbReference>
<organism evidence="9 10">
    <name type="scientific">Rhizopus stolonifer</name>
    <name type="common">Rhizopus nigricans</name>
    <dbReference type="NCBI Taxonomy" id="4846"/>
    <lineage>
        <taxon>Eukaryota</taxon>
        <taxon>Fungi</taxon>
        <taxon>Fungi incertae sedis</taxon>
        <taxon>Mucoromycota</taxon>
        <taxon>Mucoromycotina</taxon>
        <taxon>Mucoromycetes</taxon>
        <taxon>Mucorales</taxon>
        <taxon>Mucorineae</taxon>
        <taxon>Rhizopodaceae</taxon>
        <taxon>Rhizopus</taxon>
    </lineage>
</organism>
<dbReference type="GO" id="GO:0019478">
    <property type="term" value="P:D-amino acid catabolic process"/>
    <property type="evidence" value="ECO:0007669"/>
    <property type="project" value="TreeGrafter"/>
</dbReference>
<gene>
    <name evidence="9" type="ORF">CU098_003470</name>
</gene>
<evidence type="ECO:0000256" key="5">
    <source>
        <dbReference type="ARBA" id="ARBA00023002"/>
    </source>
</evidence>
<dbReference type="GO" id="GO:0003884">
    <property type="term" value="F:D-amino-acid oxidase activity"/>
    <property type="evidence" value="ECO:0007669"/>
    <property type="project" value="InterPro"/>
</dbReference>
<evidence type="ECO:0000313" key="9">
    <source>
        <dbReference type="EMBL" id="RCH79813.1"/>
    </source>
</evidence>
<evidence type="ECO:0000259" key="8">
    <source>
        <dbReference type="Pfam" id="PF01266"/>
    </source>
</evidence>
<comment type="similarity">
    <text evidence="2">Belongs to the DAMOX/DASOX family.</text>
</comment>
<dbReference type="PANTHER" id="PTHR11530:SF11">
    <property type="entry name" value="D-ASPARTATE OXIDASE"/>
    <property type="match status" value="1"/>
</dbReference>
<evidence type="ECO:0000256" key="7">
    <source>
        <dbReference type="SAM" id="SignalP"/>
    </source>
</evidence>
<feature type="binding site" evidence="6">
    <location>
        <position position="289"/>
    </location>
    <ligand>
        <name>D-dopa</name>
        <dbReference type="ChEBI" id="CHEBI:149689"/>
    </ligand>
</feature>
<dbReference type="GO" id="GO:0071949">
    <property type="term" value="F:FAD binding"/>
    <property type="evidence" value="ECO:0007669"/>
    <property type="project" value="InterPro"/>
</dbReference>
<keyword evidence="4 6" id="KW-0274">FAD</keyword>
<feature type="binding site" evidence="6">
    <location>
        <position position="321"/>
    </location>
    <ligand>
        <name>D-dopa</name>
        <dbReference type="ChEBI" id="CHEBI:149689"/>
    </ligand>
</feature>
<dbReference type="Gene3D" id="3.40.50.720">
    <property type="entry name" value="NAD(P)-binding Rossmann-like Domain"/>
    <property type="match status" value="1"/>
</dbReference>
<keyword evidence="7" id="KW-0732">Signal</keyword>
<reference evidence="9 10" key="1">
    <citation type="journal article" date="2018" name="G3 (Bethesda)">
        <title>Phylogenetic and Phylogenomic Definition of Rhizopus Species.</title>
        <authorList>
            <person name="Gryganskyi A.P."/>
            <person name="Golan J."/>
            <person name="Dolatabadi S."/>
            <person name="Mondo S."/>
            <person name="Robb S."/>
            <person name="Idnurm A."/>
            <person name="Muszewska A."/>
            <person name="Steczkiewicz K."/>
            <person name="Masonjones S."/>
            <person name="Liao H.L."/>
            <person name="Gajdeczka M.T."/>
            <person name="Anike F."/>
            <person name="Vuek A."/>
            <person name="Anishchenko I.M."/>
            <person name="Voigt K."/>
            <person name="de Hoog G.S."/>
            <person name="Smith M.E."/>
            <person name="Heitman J."/>
            <person name="Vilgalys R."/>
            <person name="Stajich J.E."/>
        </authorList>
    </citation>
    <scope>NUCLEOTIDE SEQUENCE [LARGE SCALE GENOMIC DNA]</scope>
    <source>
        <strain evidence="9 10">LSU 92-RS-03</strain>
    </source>
</reference>
<dbReference type="AlphaFoldDB" id="A0A367IQ82"/>
<dbReference type="SUPFAM" id="SSF51971">
    <property type="entry name" value="Nucleotide-binding domain"/>
    <property type="match status" value="1"/>
</dbReference>
<feature type="chain" id="PRO_5016629076" description="FAD dependent oxidoreductase domain-containing protein" evidence="7">
    <location>
        <begin position="20"/>
        <end position="350"/>
    </location>
</feature>
<dbReference type="PIRSF" id="PIRSF000189">
    <property type="entry name" value="D-aa_oxidase"/>
    <property type="match status" value="1"/>
</dbReference>
<dbReference type="InterPro" id="IPR023209">
    <property type="entry name" value="DAO"/>
</dbReference>
<keyword evidence="10" id="KW-1185">Reference proteome</keyword>
<feature type="signal peptide" evidence="7">
    <location>
        <begin position="1"/>
        <end position="19"/>
    </location>
</feature>
<dbReference type="Proteomes" id="UP000253551">
    <property type="component" value="Unassembled WGS sequence"/>
</dbReference>
<feature type="domain" description="FAD dependent oxidoreductase" evidence="8">
    <location>
        <begin position="6"/>
        <end position="336"/>
    </location>
</feature>
<comment type="caution">
    <text evidence="9">The sequence shown here is derived from an EMBL/GenBank/DDBJ whole genome shotgun (WGS) entry which is preliminary data.</text>
</comment>
<evidence type="ECO:0000256" key="4">
    <source>
        <dbReference type="ARBA" id="ARBA00022827"/>
    </source>
</evidence>
<dbReference type="PANTHER" id="PTHR11530">
    <property type="entry name" value="D-AMINO ACID OXIDASE"/>
    <property type="match status" value="1"/>
</dbReference>